<dbReference type="EMBL" id="CP162599">
    <property type="protein sequence ID" value="XDK31776.1"/>
    <property type="molecule type" value="Genomic_DNA"/>
</dbReference>
<reference evidence="1" key="1">
    <citation type="submission" date="2024-07" db="EMBL/GenBank/DDBJ databases">
        <title>Halotolerant mesophilic bacterium Ornithinibacillus sp. 4-3, sp. nov., isolated from soil.</title>
        <authorList>
            <person name="Sidarenka A.V."/>
            <person name="Guliayeva D.E."/>
            <person name="Leanovich S.I."/>
            <person name="Hileuskaya K.S."/>
            <person name="Akhremchuk A.E."/>
            <person name="Sikolenko M.A."/>
            <person name="Valentovich L.N."/>
        </authorList>
    </citation>
    <scope>NUCLEOTIDE SEQUENCE</scope>
    <source>
        <strain evidence="1">4-3</strain>
    </source>
</reference>
<proteinExistence type="predicted"/>
<evidence type="ECO:0000313" key="1">
    <source>
        <dbReference type="EMBL" id="XDK31776.1"/>
    </source>
</evidence>
<evidence type="ECO:0008006" key="2">
    <source>
        <dbReference type="Google" id="ProtNLM"/>
    </source>
</evidence>
<gene>
    <name evidence="1" type="ORF">AB4Y30_12160</name>
</gene>
<sequence length="174" mass="20956">MINWTLPETDILEENQQWNDAKNHLYQQWLEQKNDTKIACKLGFLCWYILVEDVSSEQQIDEAEFQKLLIEVYHYGERHFQNDAIFNWLFGYMISQFPYLFGDFKKKEEIGTEMLAKAYQTDPDQLIFEYTFLGNSIVVNQRYKEIEKEIQAHLSQFFPGNGLLSTYFKDIWQY</sequence>
<name>A0AB39HP18_9BACI</name>
<dbReference type="RefSeq" id="WP_368652500.1">
    <property type="nucleotide sequence ID" value="NZ_CP162599.1"/>
</dbReference>
<protein>
    <recommendedName>
        <fullName evidence="2">DUF4274 domain-containing protein</fullName>
    </recommendedName>
</protein>
<dbReference type="AlphaFoldDB" id="A0AB39HP18"/>
<accession>A0AB39HP18</accession>
<organism evidence="1">
    <name type="scientific">Ornithinibacillus sp. 4-3</name>
    <dbReference type="NCBI Taxonomy" id="3231488"/>
    <lineage>
        <taxon>Bacteria</taxon>
        <taxon>Bacillati</taxon>
        <taxon>Bacillota</taxon>
        <taxon>Bacilli</taxon>
        <taxon>Bacillales</taxon>
        <taxon>Bacillaceae</taxon>
        <taxon>Ornithinibacillus</taxon>
    </lineage>
</organism>